<feature type="domain" description="3-keto-alpha-glucoside-1,2-lyase/3-keto-2-hydroxy-glucal hydratase" evidence="1">
    <location>
        <begin position="80"/>
        <end position="248"/>
    </location>
</feature>
<evidence type="ECO:0000313" key="3">
    <source>
        <dbReference type="Proteomes" id="UP000050827"/>
    </source>
</evidence>
<gene>
    <name evidence="2" type="ORF">AAY42_03640</name>
</gene>
<evidence type="ECO:0000259" key="1">
    <source>
        <dbReference type="Pfam" id="PF06439"/>
    </source>
</evidence>
<sequence length="251" mass="28822">MKNKTFLCLNILLLLNFHVDGQIETKAKGFDINKEAVWLNLFAQGELGTTYEINADHNDAQKLFEIKGNRTEVLYNWPDGEAPFGMISTMKEYSRFNLEFEYKWGNRKFAPRDSVKRDAGVLFHCKGPKKIWPSSLECQVQEGDTGDLWVIKGPKITVKNPNGTQREVDASGEKEYQRNVKFNDYEKEGWNHVRVEVRGAETARFFVNGHLVNEITDFISKDGSPLDSGYITFQAEGAELVYKEIRIQNLE</sequence>
<evidence type="ECO:0000313" key="2">
    <source>
        <dbReference type="EMBL" id="KQC29090.1"/>
    </source>
</evidence>
<keyword evidence="3" id="KW-1185">Reference proteome</keyword>
<dbReference type="EMBL" id="LCTZ01000002">
    <property type="protein sequence ID" value="KQC29090.1"/>
    <property type="molecule type" value="Genomic_DNA"/>
</dbReference>
<dbReference type="AlphaFoldDB" id="A0A0Q1DJV2"/>
<comment type="caution">
    <text evidence="2">The sequence shown here is derived from an EMBL/GenBank/DDBJ whole genome shotgun (WGS) entry which is preliminary data.</text>
</comment>
<dbReference type="Gene3D" id="2.60.120.560">
    <property type="entry name" value="Exo-inulinase, domain 1"/>
    <property type="match status" value="1"/>
</dbReference>
<dbReference type="GO" id="GO:0016787">
    <property type="term" value="F:hydrolase activity"/>
    <property type="evidence" value="ECO:0007669"/>
    <property type="project" value="InterPro"/>
</dbReference>
<reference evidence="2 3" key="1">
    <citation type="submission" date="2015-04" db="EMBL/GenBank/DDBJ databases">
        <title>Complete genome of flavobacterium.</title>
        <authorList>
            <person name="Kwon Y.M."/>
            <person name="Kim S.-J."/>
        </authorList>
    </citation>
    <scope>NUCLEOTIDE SEQUENCE [LARGE SCALE GENOMIC DNA]</scope>
    <source>
        <strain evidence="2 3">DK169</strain>
    </source>
</reference>
<accession>A0A0Q1DJV2</accession>
<organism evidence="2 3">
    <name type="scientific">Flagellimonas eckloniae</name>
    <dbReference type="NCBI Taxonomy" id="346185"/>
    <lineage>
        <taxon>Bacteria</taxon>
        <taxon>Pseudomonadati</taxon>
        <taxon>Bacteroidota</taxon>
        <taxon>Flavobacteriia</taxon>
        <taxon>Flavobacteriales</taxon>
        <taxon>Flavobacteriaceae</taxon>
        <taxon>Flagellimonas</taxon>
    </lineage>
</organism>
<dbReference type="Pfam" id="PF06439">
    <property type="entry name" value="3keto-disac_hyd"/>
    <property type="match status" value="1"/>
</dbReference>
<dbReference type="RefSeq" id="WP_055392644.1">
    <property type="nucleotide sequence ID" value="NZ_LCTZ01000002.1"/>
</dbReference>
<proteinExistence type="predicted"/>
<dbReference type="OrthoDB" id="259356at2"/>
<dbReference type="InterPro" id="IPR010496">
    <property type="entry name" value="AL/BT2_dom"/>
</dbReference>
<dbReference type="Proteomes" id="UP000050827">
    <property type="component" value="Unassembled WGS sequence"/>
</dbReference>
<dbReference type="STRING" id="346185.AAY42_03640"/>
<protein>
    <recommendedName>
        <fullName evidence="1">3-keto-alpha-glucoside-1,2-lyase/3-keto-2-hydroxy-glucal hydratase domain-containing protein</fullName>
    </recommendedName>
</protein>
<name>A0A0Q1DJV2_9FLAO</name>